<organism evidence="1 2">
    <name type="scientific">Mycetohabitans rhizoxinica (strain DSM 19002 / CIP 109453 / HKI 454)</name>
    <name type="common">Paraburkholderia rhizoxinica</name>
    <dbReference type="NCBI Taxonomy" id="882378"/>
    <lineage>
        <taxon>Bacteria</taxon>
        <taxon>Pseudomonadati</taxon>
        <taxon>Pseudomonadota</taxon>
        <taxon>Betaproteobacteria</taxon>
        <taxon>Burkholderiales</taxon>
        <taxon>Burkholderiaceae</taxon>
        <taxon>Mycetohabitans</taxon>
    </lineage>
</organism>
<dbReference type="AlphaFoldDB" id="E5AVR3"/>
<dbReference type="EMBL" id="FR687360">
    <property type="protein sequence ID" value="CBW77187.1"/>
    <property type="molecule type" value="Genomic_DNA"/>
</dbReference>
<dbReference type="Proteomes" id="UP000007437">
    <property type="component" value="Plasmid pBRH01"/>
</dbReference>
<keyword evidence="1" id="KW-0614">Plasmid</keyword>
<reference evidence="1 2" key="1">
    <citation type="journal article" date="2011" name="J. Bacteriol.">
        <title>Complete genome sequence of Burkholderia rhizoxinica, an endosymbiont of Rhizopus microsporus.</title>
        <authorList>
            <person name="Lackner G."/>
            <person name="Moebius N."/>
            <person name="Partida-Martinez L."/>
            <person name="Hertweck C."/>
        </authorList>
    </citation>
    <scope>NUCLEOTIDE SEQUENCE [LARGE SCALE GENOMIC DNA]</scope>
    <source>
        <strain evidence="2">DSM 19002 / CIP 109453 / HKI 454</strain>
        <plasmid evidence="1 2">pBRH01</plasmid>
    </source>
</reference>
<geneLocation type="plasmid" evidence="1 2">
    <name>pBRH01</name>
</geneLocation>
<dbReference type="HOGENOM" id="CLU_3005413_0_0_4"/>
<gene>
    <name evidence="1" type="ordered locus">RBRH_03489</name>
</gene>
<protein>
    <submittedName>
        <fullName evidence="1">Uncharacterized protein</fullName>
    </submittedName>
</protein>
<evidence type="ECO:0000313" key="2">
    <source>
        <dbReference type="Proteomes" id="UP000007437"/>
    </source>
</evidence>
<dbReference type="KEGG" id="brh:RBRH_03489"/>
<evidence type="ECO:0000313" key="1">
    <source>
        <dbReference type="EMBL" id="CBW77187.1"/>
    </source>
</evidence>
<name>E5AVR3_MYCRK</name>
<sequence>MSSRSSSWYGRRAPGRSRAEPDFQYSKWIADTFRKVGLCPVIGGAGPRARVRACLR</sequence>
<proteinExistence type="predicted"/>
<accession>E5AVR3</accession>